<dbReference type="Proteomes" id="UP000230384">
    <property type="component" value="Unassembled WGS sequence"/>
</dbReference>
<dbReference type="EMBL" id="PFQN01000009">
    <property type="protein sequence ID" value="PJC77401.1"/>
    <property type="molecule type" value="Genomic_DNA"/>
</dbReference>
<organism evidence="1 2">
    <name type="scientific">Candidatus Shapirobacteria bacterium CG_4_8_14_3_um_filter_39_11</name>
    <dbReference type="NCBI Taxonomy" id="1974875"/>
    <lineage>
        <taxon>Bacteria</taxon>
        <taxon>Candidatus Shapironibacteriota</taxon>
    </lineage>
</organism>
<accession>A0A2M8GIA4</accession>
<reference evidence="2" key="1">
    <citation type="submission" date="2017-09" db="EMBL/GenBank/DDBJ databases">
        <title>Depth-based differentiation of microbial function through sediment-hosted aquifers and enrichment of novel symbionts in the deep terrestrial subsurface.</title>
        <authorList>
            <person name="Probst A.J."/>
            <person name="Ladd B."/>
            <person name="Jarett J.K."/>
            <person name="Geller-Mcgrath D.E."/>
            <person name="Sieber C.M.K."/>
            <person name="Emerson J.B."/>
            <person name="Anantharaman K."/>
            <person name="Thomas B.C."/>
            <person name="Malmstrom R."/>
            <person name="Stieglmeier M."/>
            <person name="Klingl A."/>
            <person name="Woyke T."/>
            <person name="Ryan C.M."/>
            <person name="Banfield J.F."/>
        </authorList>
    </citation>
    <scope>NUCLEOTIDE SEQUENCE [LARGE SCALE GENOMIC DNA]</scope>
</reference>
<gene>
    <name evidence="1" type="ORF">CO010_00525</name>
</gene>
<evidence type="ECO:0000313" key="1">
    <source>
        <dbReference type="EMBL" id="PJC77401.1"/>
    </source>
</evidence>
<name>A0A2M8GIA4_9BACT</name>
<dbReference type="AlphaFoldDB" id="A0A2M8GIA4"/>
<protein>
    <submittedName>
        <fullName evidence="1">Uncharacterized protein</fullName>
    </submittedName>
</protein>
<comment type="caution">
    <text evidence="1">The sequence shown here is derived from an EMBL/GenBank/DDBJ whole genome shotgun (WGS) entry which is preliminary data.</text>
</comment>
<proteinExistence type="predicted"/>
<evidence type="ECO:0000313" key="2">
    <source>
        <dbReference type="Proteomes" id="UP000230384"/>
    </source>
</evidence>
<sequence length="172" mass="19374">MGVTLKDEKIIDRWSIIVEEGQGKAEQIYQDTESYIKGSKAPGIEIEKVKVRPSWLKGLFGVERNYVMVANEGLGDYRMFIGVRDYGNNLDVSWYLTCEPGFFKKKLSEVLTRGASDKALSFNLDLFQQQDLNAYATVVHHCLIKAVEKIMAGLGQDTSKIDRKSRGFLGIS</sequence>